<feature type="region of interest" description="Disordered" evidence="1">
    <location>
        <begin position="166"/>
        <end position="187"/>
    </location>
</feature>
<name>A0A1M7MDY2_RUMFL</name>
<feature type="compositionally biased region" description="Acidic residues" evidence="1">
    <location>
        <begin position="172"/>
        <end position="186"/>
    </location>
</feature>
<evidence type="ECO:0000256" key="1">
    <source>
        <dbReference type="SAM" id="MobiDB-lite"/>
    </source>
</evidence>
<dbReference type="RefSeq" id="WP_072952387.1">
    <property type="nucleotide sequence ID" value="NZ_FRCT01000021.1"/>
</dbReference>
<dbReference type="Proteomes" id="UP000184394">
    <property type="component" value="Unassembled WGS sequence"/>
</dbReference>
<gene>
    <name evidence="2" type="ORF">SAMN04487860_12150</name>
</gene>
<dbReference type="Pfam" id="PF09551">
    <property type="entry name" value="Spore_II_R"/>
    <property type="match status" value="1"/>
</dbReference>
<evidence type="ECO:0000313" key="3">
    <source>
        <dbReference type="Proteomes" id="UP000184394"/>
    </source>
</evidence>
<dbReference type="OrthoDB" id="9793324at2"/>
<evidence type="ECO:0000313" key="2">
    <source>
        <dbReference type="EMBL" id="SHM88972.1"/>
    </source>
</evidence>
<sequence length="216" mass="24561">MKKPSWKLMSAGLILTILISNVSIFISDGLRLEKLRGSVLRLHILANSDSEKDQQLKLMVRDELLVSGIFNAASDIGEAERIAEGKMPEIVRTAESVLRRYGCTDRVSAELENVDFDERVYGDITMPAGRYRALRIKIGEACGHNWWCVMYPPLCLPAACEKTDEKEKSESEDNSVAEDKDAEQESFDEKELDILKKPKKYRVKFAVWDKIKSIFD</sequence>
<protein>
    <submittedName>
        <fullName evidence="2">Stage II sporulation protein R</fullName>
    </submittedName>
</protein>
<dbReference type="EMBL" id="FRCT01000021">
    <property type="protein sequence ID" value="SHM88972.1"/>
    <property type="molecule type" value="Genomic_DNA"/>
</dbReference>
<dbReference type="InterPro" id="IPR014202">
    <property type="entry name" value="Spore_II_R"/>
</dbReference>
<proteinExistence type="predicted"/>
<reference evidence="2 3" key="1">
    <citation type="submission" date="2016-11" db="EMBL/GenBank/DDBJ databases">
        <authorList>
            <person name="Jaros S."/>
            <person name="Januszkiewicz K."/>
            <person name="Wedrychowicz H."/>
        </authorList>
    </citation>
    <scope>NUCLEOTIDE SEQUENCE [LARGE SCALE GENOMIC DNA]</scope>
    <source>
        <strain evidence="2 3">Y1</strain>
    </source>
</reference>
<accession>A0A1M7MDY2</accession>
<organism evidence="2 3">
    <name type="scientific">Ruminococcus flavefaciens</name>
    <dbReference type="NCBI Taxonomy" id="1265"/>
    <lineage>
        <taxon>Bacteria</taxon>
        <taxon>Bacillati</taxon>
        <taxon>Bacillota</taxon>
        <taxon>Clostridia</taxon>
        <taxon>Eubacteriales</taxon>
        <taxon>Oscillospiraceae</taxon>
        <taxon>Ruminococcus</taxon>
    </lineage>
</organism>
<dbReference type="AlphaFoldDB" id="A0A1M7MDY2"/>